<proteinExistence type="predicted"/>
<organism evidence="2 3">
    <name type="scientific">Klugiella xanthotipulae</name>
    <dbReference type="NCBI Taxonomy" id="244735"/>
    <lineage>
        <taxon>Bacteria</taxon>
        <taxon>Bacillati</taxon>
        <taxon>Actinomycetota</taxon>
        <taxon>Actinomycetes</taxon>
        <taxon>Micrococcales</taxon>
        <taxon>Microbacteriaceae</taxon>
        <taxon>Klugiella</taxon>
    </lineage>
</organism>
<accession>A0A543HXV5</accession>
<feature type="transmembrane region" description="Helical" evidence="1">
    <location>
        <begin position="7"/>
        <end position="26"/>
    </location>
</feature>
<keyword evidence="3" id="KW-1185">Reference proteome</keyword>
<reference evidence="2 3" key="1">
    <citation type="submission" date="2019-06" db="EMBL/GenBank/DDBJ databases">
        <title>Sequencing the genomes of 1000 actinobacteria strains.</title>
        <authorList>
            <person name="Klenk H.-P."/>
        </authorList>
    </citation>
    <scope>NUCLEOTIDE SEQUENCE [LARGE SCALE GENOMIC DNA]</scope>
    <source>
        <strain evidence="2 3">DSM 18031</strain>
    </source>
</reference>
<dbReference type="Proteomes" id="UP000318331">
    <property type="component" value="Unassembled WGS sequence"/>
</dbReference>
<keyword evidence="1" id="KW-1133">Transmembrane helix</keyword>
<evidence type="ECO:0000313" key="2">
    <source>
        <dbReference type="EMBL" id="TQM63177.1"/>
    </source>
</evidence>
<evidence type="ECO:0000313" key="3">
    <source>
        <dbReference type="Proteomes" id="UP000318331"/>
    </source>
</evidence>
<evidence type="ECO:0000256" key="1">
    <source>
        <dbReference type="SAM" id="Phobius"/>
    </source>
</evidence>
<protein>
    <submittedName>
        <fullName evidence="2">Uncharacterized protein</fullName>
    </submittedName>
</protein>
<feature type="transmembrane region" description="Helical" evidence="1">
    <location>
        <begin position="32"/>
        <end position="53"/>
    </location>
</feature>
<comment type="caution">
    <text evidence="2">The sequence shown here is derived from an EMBL/GenBank/DDBJ whole genome shotgun (WGS) entry which is preliminary data.</text>
</comment>
<sequence length="63" mass="6720">MGYVRIPPLALIGSLSIVAGIIILMTTQGDAAGAWTALTFQVAGVIMLLVFLATTFRARKRDK</sequence>
<keyword evidence="1" id="KW-0812">Transmembrane</keyword>
<name>A0A543HXV5_9MICO</name>
<dbReference type="AlphaFoldDB" id="A0A543HXV5"/>
<keyword evidence="1" id="KW-0472">Membrane</keyword>
<dbReference type="EMBL" id="VFPN01000002">
    <property type="protein sequence ID" value="TQM63177.1"/>
    <property type="molecule type" value="Genomic_DNA"/>
</dbReference>
<gene>
    <name evidence="2" type="ORF">FB466_1431</name>
</gene>
<dbReference type="RefSeq" id="WP_141917121.1">
    <property type="nucleotide sequence ID" value="NZ_BAAAYS010000021.1"/>
</dbReference>